<dbReference type="PANTHER" id="PTHR30480:SF13">
    <property type="entry name" value="BETA-HEXOSAMINIDASE"/>
    <property type="match status" value="1"/>
</dbReference>
<dbReference type="InterPro" id="IPR019800">
    <property type="entry name" value="Glyco_hydro_3_AS"/>
</dbReference>
<dbReference type="AlphaFoldDB" id="A0A381X849"/>
<organism evidence="7">
    <name type="scientific">marine metagenome</name>
    <dbReference type="NCBI Taxonomy" id="408172"/>
    <lineage>
        <taxon>unclassified sequences</taxon>
        <taxon>metagenomes</taxon>
        <taxon>ecological metagenomes</taxon>
    </lineage>
</organism>
<proteinExistence type="inferred from homology"/>
<dbReference type="EMBL" id="UINC01014171">
    <property type="protein sequence ID" value="SVA60661.1"/>
    <property type="molecule type" value="Genomic_DNA"/>
</dbReference>
<comment type="similarity">
    <text evidence="2">Belongs to the glycosyl hydrolase 3 family.</text>
</comment>
<dbReference type="GO" id="GO:0004563">
    <property type="term" value="F:beta-N-acetylhexosaminidase activity"/>
    <property type="evidence" value="ECO:0007669"/>
    <property type="project" value="UniProtKB-EC"/>
</dbReference>
<dbReference type="InterPro" id="IPR050226">
    <property type="entry name" value="NagZ_Beta-hexosaminidase"/>
</dbReference>
<dbReference type="PANTHER" id="PTHR30480">
    <property type="entry name" value="BETA-HEXOSAMINIDASE-RELATED"/>
    <property type="match status" value="1"/>
</dbReference>
<evidence type="ECO:0000256" key="5">
    <source>
        <dbReference type="ARBA" id="ARBA00023295"/>
    </source>
</evidence>
<evidence type="ECO:0000256" key="4">
    <source>
        <dbReference type="ARBA" id="ARBA00022801"/>
    </source>
</evidence>
<dbReference type="GO" id="GO:0009254">
    <property type="term" value="P:peptidoglycan turnover"/>
    <property type="evidence" value="ECO:0007669"/>
    <property type="project" value="TreeGrafter"/>
</dbReference>
<feature type="non-terminal residue" evidence="7">
    <location>
        <position position="404"/>
    </location>
</feature>
<dbReference type="Pfam" id="PF00933">
    <property type="entry name" value="Glyco_hydro_3"/>
    <property type="match status" value="1"/>
</dbReference>
<evidence type="ECO:0000313" key="7">
    <source>
        <dbReference type="EMBL" id="SVA60661.1"/>
    </source>
</evidence>
<dbReference type="SUPFAM" id="SSF51445">
    <property type="entry name" value="(Trans)glycosidases"/>
    <property type="match status" value="1"/>
</dbReference>
<dbReference type="EC" id="3.2.1.52" evidence="3"/>
<comment type="catalytic activity">
    <reaction evidence="1">
        <text>Hydrolysis of terminal non-reducing N-acetyl-D-hexosamine residues in N-acetyl-beta-D-hexosaminides.</text>
        <dbReference type="EC" id="3.2.1.52"/>
    </reaction>
</comment>
<accession>A0A381X849</accession>
<reference evidence="7" key="1">
    <citation type="submission" date="2018-05" db="EMBL/GenBank/DDBJ databases">
        <authorList>
            <person name="Lanie J.A."/>
            <person name="Ng W.-L."/>
            <person name="Kazmierczak K.M."/>
            <person name="Andrzejewski T.M."/>
            <person name="Davidsen T.M."/>
            <person name="Wayne K.J."/>
            <person name="Tettelin H."/>
            <person name="Glass J.I."/>
            <person name="Rusch D."/>
            <person name="Podicherti R."/>
            <person name="Tsui H.-C.T."/>
            <person name="Winkler M.E."/>
        </authorList>
    </citation>
    <scope>NUCLEOTIDE SEQUENCE</scope>
</reference>
<evidence type="ECO:0000256" key="3">
    <source>
        <dbReference type="ARBA" id="ARBA00012663"/>
    </source>
</evidence>
<protein>
    <recommendedName>
        <fullName evidence="3">beta-N-acetylhexosaminidase</fullName>
        <ecNumber evidence="3">3.2.1.52</ecNumber>
    </recommendedName>
</protein>
<dbReference type="Gene3D" id="3.20.20.300">
    <property type="entry name" value="Glycoside hydrolase, family 3, N-terminal domain"/>
    <property type="match status" value="1"/>
</dbReference>
<evidence type="ECO:0000256" key="1">
    <source>
        <dbReference type="ARBA" id="ARBA00001231"/>
    </source>
</evidence>
<dbReference type="GO" id="GO:0005975">
    <property type="term" value="P:carbohydrate metabolic process"/>
    <property type="evidence" value="ECO:0007669"/>
    <property type="project" value="InterPro"/>
</dbReference>
<name>A0A381X849_9ZZZZ</name>
<dbReference type="InterPro" id="IPR017853">
    <property type="entry name" value="GH"/>
</dbReference>
<keyword evidence="4" id="KW-0378">Hydrolase</keyword>
<sequence>MNFKLYRLDLLSFFLLLFIKIGCTGLMRTSPNWAEYTLNRLTLREKIAQMMIYRMNMSYKDIPIEKWREIMNLIQSDGIGGIHLWAGDGSSSLVVMNKMQELSKIPIIFDADIEKGLKERFPSGTELPPMMAITSTGNPQNAYDAGRIAGLEARAVGIHWNLSPVVDVNNNPENPIINTRSFGEDPDQVSEYAVHYIRGLQDNGVLATAKHFPGHGDTQTDSHSSLAKIPSDSSRLWSLELKPFQTVVNSGVDAVMVSHVHAPDYQPEADDPATLSKFWVTDVLKEKINFNGTIITDGMGMGGITKNYSDEFALIKAVQAGCDIIIQNYDFKGSINAIEKAVLDGRISKQKINRSALKMLKMKQRAGLNINPYVNLTHMLSHLGQEENKETSERIASESITCLK</sequence>
<evidence type="ECO:0000256" key="2">
    <source>
        <dbReference type="ARBA" id="ARBA00005336"/>
    </source>
</evidence>
<dbReference type="PROSITE" id="PS00775">
    <property type="entry name" value="GLYCOSYL_HYDROL_F3"/>
    <property type="match status" value="1"/>
</dbReference>
<evidence type="ECO:0000259" key="6">
    <source>
        <dbReference type="Pfam" id="PF00933"/>
    </source>
</evidence>
<feature type="domain" description="Glycoside hydrolase family 3 N-terminal" evidence="6">
    <location>
        <begin position="42"/>
        <end position="360"/>
    </location>
</feature>
<keyword evidence="5" id="KW-0326">Glycosidase</keyword>
<dbReference type="InterPro" id="IPR036962">
    <property type="entry name" value="Glyco_hydro_3_N_sf"/>
</dbReference>
<gene>
    <name evidence="7" type="ORF">METZ01_LOCUS113515</name>
</gene>
<dbReference type="InterPro" id="IPR001764">
    <property type="entry name" value="Glyco_hydro_3_N"/>
</dbReference>